<sequence>MSSADSSMLSASTMITRNVYQVLLRPAASELEVVITLRIMICTLGSLSVYMALSVNSVFDLWTLCSDIVYVLLFPQLLCVFYFKETNAYGSVLAFVVGGVFRCLCGEPSMNVPVVVRLPLYDPEKGQRFPFRLLCMALGLCTLLIGSFAATTLFRRGLLSDRFDVFQCFVKRPPTSQLRNPPIDHAMGTGSTGSDNTAGAKHAGNLRPFTTDVTVTEKEAPNTTLGVSKDNRRSSLAVPVQARDGVGGNTTRKSSLAPDKVRSDASEVHRPARLVASGSSGAIGSSSRALEKSLAEGATGEKTLRKTSMAGGARGGSKEPRKKSIAGGSEGSRDGGPTRH</sequence>
<evidence type="ECO:0000256" key="15">
    <source>
        <dbReference type="SAM" id="Phobius"/>
    </source>
</evidence>
<evidence type="ECO:0000256" key="3">
    <source>
        <dbReference type="ARBA" id="ARBA00022448"/>
    </source>
</evidence>
<dbReference type="PROSITE" id="PS50283">
    <property type="entry name" value="NA_SOLUT_SYMP_3"/>
    <property type="match status" value="1"/>
</dbReference>
<dbReference type="Gene3D" id="1.20.1730.10">
    <property type="entry name" value="Sodium/glucose cotransporter"/>
    <property type="match status" value="1"/>
</dbReference>
<feature type="compositionally biased region" description="Low complexity" evidence="14">
    <location>
        <begin position="276"/>
        <end position="288"/>
    </location>
</feature>
<dbReference type="PANTHER" id="PTHR45897">
    <property type="entry name" value="HIGH-AFFINITY CHOLINE TRANSPORTER 1"/>
    <property type="match status" value="1"/>
</dbReference>
<reference evidence="16" key="1">
    <citation type="journal article" date="2020" name="Cell">
        <title>Large-Scale Comparative Analyses of Tick Genomes Elucidate Their Genetic Diversity and Vector Capacities.</title>
        <authorList>
            <consortium name="Tick Genome and Microbiome Consortium (TIGMIC)"/>
            <person name="Jia N."/>
            <person name="Wang J."/>
            <person name="Shi W."/>
            <person name="Du L."/>
            <person name="Sun Y."/>
            <person name="Zhan W."/>
            <person name="Jiang J.F."/>
            <person name="Wang Q."/>
            <person name="Zhang B."/>
            <person name="Ji P."/>
            <person name="Bell-Sakyi L."/>
            <person name="Cui X.M."/>
            <person name="Yuan T.T."/>
            <person name="Jiang B.G."/>
            <person name="Yang W.F."/>
            <person name="Lam T.T."/>
            <person name="Chang Q.C."/>
            <person name="Ding S.J."/>
            <person name="Wang X.J."/>
            <person name="Zhu J.G."/>
            <person name="Ruan X.D."/>
            <person name="Zhao L."/>
            <person name="Wei J.T."/>
            <person name="Ye R.Z."/>
            <person name="Que T.C."/>
            <person name="Du C.H."/>
            <person name="Zhou Y.H."/>
            <person name="Cheng J.X."/>
            <person name="Dai P.F."/>
            <person name="Guo W.B."/>
            <person name="Han X.H."/>
            <person name="Huang E.J."/>
            <person name="Li L.F."/>
            <person name="Wei W."/>
            <person name="Gao Y.C."/>
            <person name="Liu J.Z."/>
            <person name="Shao H.Z."/>
            <person name="Wang X."/>
            <person name="Wang C.C."/>
            <person name="Yang T.C."/>
            <person name="Huo Q.B."/>
            <person name="Li W."/>
            <person name="Chen H.Y."/>
            <person name="Chen S.E."/>
            <person name="Zhou L.G."/>
            <person name="Ni X.B."/>
            <person name="Tian J.H."/>
            <person name="Sheng Y."/>
            <person name="Liu T."/>
            <person name="Pan Y.S."/>
            <person name="Xia L.Y."/>
            <person name="Li J."/>
            <person name="Zhao F."/>
            <person name="Cao W.C."/>
        </authorList>
    </citation>
    <scope>NUCLEOTIDE SEQUENCE</scope>
    <source>
        <strain evidence="16">Rsan-2018</strain>
    </source>
</reference>
<keyword evidence="3" id="KW-0813">Transport</keyword>
<evidence type="ECO:0000313" key="16">
    <source>
        <dbReference type="EMBL" id="KAH7955802.1"/>
    </source>
</evidence>
<dbReference type="InterPro" id="IPR052244">
    <property type="entry name" value="Choline_transporter"/>
</dbReference>
<evidence type="ECO:0000256" key="8">
    <source>
        <dbReference type="ARBA" id="ARBA00023053"/>
    </source>
</evidence>
<dbReference type="Pfam" id="PF00474">
    <property type="entry name" value="SSF"/>
    <property type="match status" value="1"/>
</dbReference>
<comment type="similarity">
    <text evidence="2 13">Belongs to the sodium:solute symporter (SSF) (TC 2.A.21) family.</text>
</comment>
<dbReference type="InterPro" id="IPR001734">
    <property type="entry name" value="Na/solute_symporter"/>
</dbReference>
<evidence type="ECO:0000256" key="7">
    <source>
        <dbReference type="ARBA" id="ARBA00022989"/>
    </source>
</evidence>
<name>A0A9D4PVD2_RHISA</name>
<gene>
    <name evidence="16" type="ORF">HPB52_003895</name>
</gene>
<keyword evidence="12" id="KW-0739">Sodium transport</keyword>
<evidence type="ECO:0000256" key="14">
    <source>
        <dbReference type="SAM" id="MobiDB-lite"/>
    </source>
</evidence>
<keyword evidence="11" id="KW-0325">Glycoprotein</keyword>
<keyword evidence="8" id="KW-0915">Sodium</keyword>
<keyword evidence="6" id="KW-0530">Neurotransmitter biosynthesis</keyword>
<proteinExistence type="inferred from homology"/>
<dbReference type="GO" id="GO:0005307">
    <property type="term" value="F:choline:sodium symporter activity"/>
    <property type="evidence" value="ECO:0007669"/>
    <property type="project" value="TreeGrafter"/>
</dbReference>
<evidence type="ECO:0000256" key="2">
    <source>
        <dbReference type="ARBA" id="ARBA00006434"/>
    </source>
</evidence>
<comment type="subcellular location">
    <subcellularLocation>
        <location evidence="1">Membrane</location>
        <topology evidence="1">Multi-pass membrane protein</topology>
    </subcellularLocation>
</comment>
<feature type="transmembrane region" description="Helical" evidence="15">
    <location>
        <begin position="61"/>
        <end position="83"/>
    </location>
</feature>
<evidence type="ECO:0000256" key="4">
    <source>
        <dbReference type="ARBA" id="ARBA00022692"/>
    </source>
</evidence>
<dbReference type="GO" id="GO:0008292">
    <property type="term" value="P:acetylcholine biosynthetic process"/>
    <property type="evidence" value="ECO:0007669"/>
    <property type="project" value="TreeGrafter"/>
</dbReference>
<feature type="compositionally biased region" description="Basic and acidic residues" evidence="14">
    <location>
        <begin position="331"/>
        <end position="340"/>
    </location>
</feature>
<dbReference type="EMBL" id="JABSTV010001250">
    <property type="protein sequence ID" value="KAH7955802.1"/>
    <property type="molecule type" value="Genomic_DNA"/>
</dbReference>
<feature type="region of interest" description="Disordered" evidence="14">
    <location>
        <begin position="218"/>
        <end position="340"/>
    </location>
</feature>
<keyword evidence="17" id="KW-1185">Reference proteome</keyword>
<evidence type="ECO:0000256" key="11">
    <source>
        <dbReference type="ARBA" id="ARBA00023180"/>
    </source>
</evidence>
<evidence type="ECO:0000256" key="5">
    <source>
        <dbReference type="ARBA" id="ARBA00022847"/>
    </source>
</evidence>
<dbReference type="PANTHER" id="PTHR45897:SF4">
    <property type="entry name" value="HIGH-AFFINITY CHOLINE TRANSPORTER 1"/>
    <property type="match status" value="1"/>
</dbReference>
<feature type="transmembrane region" description="Helical" evidence="15">
    <location>
        <begin position="129"/>
        <end position="154"/>
    </location>
</feature>
<keyword evidence="5" id="KW-0769">Symport</keyword>
<evidence type="ECO:0000313" key="17">
    <source>
        <dbReference type="Proteomes" id="UP000821837"/>
    </source>
</evidence>
<keyword evidence="9" id="KW-0406">Ion transport</keyword>
<comment type="caution">
    <text evidence="16">The sequence shown here is derived from an EMBL/GenBank/DDBJ whole genome shotgun (WGS) entry which is preliminary data.</text>
</comment>
<dbReference type="GO" id="GO:0005886">
    <property type="term" value="C:plasma membrane"/>
    <property type="evidence" value="ECO:0007669"/>
    <property type="project" value="TreeGrafter"/>
</dbReference>
<dbReference type="InterPro" id="IPR038377">
    <property type="entry name" value="Na/Glc_symporter_sf"/>
</dbReference>
<evidence type="ECO:0000256" key="10">
    <source>
        <dbReference type="ARBA" id="ARBA00023136"/>
    </source>
</evidence>
<dbReference type="VEuPathDB" id="VectorBase:RSAN_038179"/>
<evidence type="ECO:0000256" key="6">
    <source>
        <dbReference type="ARBA" id="ARBA00022979"/>
    </source>
</evidence>
<evidence type="ECO:0000256" key="12">
    <source>
        <dbReference type="ARBA" id="ARBA00023201"/>
    </source>
</evidence>
<evidence type="ECO:0000256" key="13">
    <source>
        <dbReference type="RuleBase" id="RU362091"/>
    </source>
</evidence>
<reference evidence="16" key="2">
    <citation type="submission" date="2021-09" db="EMBL/GenBank/DDBJ databases">
        <authorList>
            <person name="Jia N."/>
            <person name="Wang J."/>
            <person name="Shi W."/>
            <person name="Du L."/>
            <person name="Sun Y."/>
            <person name="Zhan W."/>
            <person name="Jiang J."/>
            <person name="Wang Q."/>
            <person name="Zhang B."/>
            <person name="Ji P."/>
            <person name="Sakyi L.B."/>
            <person name="Cui X."/>
            <person name="Yuan T."/>
            <person name="Jiang B."/>
            <person name="Yang W."/>
            <person name="Lam T.T.-Y."/>
            <person name="Chang Q."/>
            <person name="Ding S."/>
            <person name="Wang X."/>
            <person name="Zhu J."/>
            <person name="Ruan X."/>
            <person name="Zhao L."/>
            <person name="Wei J."/>
            <person name="Que T."/>
            <person name="Du C."/>
            <person name="Cheng J."/>
            <person name="Dai P."/>
            <person name="Han X."/>
            <person name="Huang E."/>
            <person name="Gao Y."/>
            <person name="Liu J."/>
            <person name="Shao H."/>
            <person name="Ye R."/>
            <person name="Li L."/>
            <person name="Wei W."/>
            <person name="Wang X."/>
            <person name="Wang C."/>
            <person name="Huo Q."/>
            <person name="Li W."/>
            <person name="Guo W."/>
            <person name="Chen H."/>
            <person name="Chen S."/>
            <person name="Zhou L."/>
            <person name="Zhou L."/>
            <person name="Ni X."/>
            <person name="Tian J."/>
            <person name="Zhou Y."/>
            <person name="Sheng Y."/>
            <person name="Liu T."/>
            <person name="Pan Y."/>
            <person name="Xia L."/>
            <person name="Li J."/>
            <person name="Zhao F."/>
            <person name="Cao W."/>
        </authorList>
    </citation>
    <scope>NUCLEOTIDE SEQUENCE</scope>
    <source>
        <strain evidence="16">Rsan-2018</strain>
        <tissue evidence="16">Larvae</tissue>
    </source>
</reference>
<evidence type="ECO:0000256" key="1">
    <source>
        <dbReference type="ARBA" id="ARBA00004141"/>
    </source>
</evidence>
<accession>A0A9D4PVD2</accession>
<organism evidence="16 17">
    <name type="scientific">Rhipicephalus sanguineus</name>
    <name type="common">Brown dog tick</name>
    <name type="synonym">Ixodes sanguineus</name>
    <dbReference type="NCBI Taxonomy" id="34632"/>
    <lineage>
        <taxon>Eukaryota</taxon>
        <taxon>Metazoa</taxon>
        <taxon>Ecdysozoa</taxon>
        <taxon>Arthropoda</taxon>
        <taxon>Chelicerata</taxon>
        <taxon>Arachnida</taxon>
        <taxon>Acari</taxon>
        <taxon>Parasitiformes</taxon>
        <taxon>Ixodida</taxon>
        <taxon>Ixodoidea</taxon>
        <taxon>Ixodidae</taxon>
        <taxon>Rhipicephalinae</taxon>
        <taxon>Rhipicephalus</taxon>
        <taxon>Rhipicephalus</taxon>
    </lineage>
</organism>
<protein>
    <submittedName>
        <fullName evidence="16">Uncharacterized protein</fullName>
    </submittedName>
</protein>
<feature type="region of interest" description="Disordered" evidence="14">
    <location>
        <begin position="179"/>
        <end position="205"/>
    </location>
</feature>
<keyword evidence="10 15" id="KW-0472">Membrane</keyword>
<dbReference type="Proteomes" id="UP000821837">
    <property type="component" value="Unassembled WGS sequence"/>
</dbReference>
<keyword evidence="4 15" id="KW-0812">Transmembrane</keyword>
<evidence type="ECO:0000256" key="9">
    <source>
        <dbReference type="ARBA" id="ARBA00023065"/>
    </source>
</evidence>
<keyword evidence="7 15" id="KW-1133">Transmembrane helix</keyword>
<dbReference type="AlphaFoldDB" id="A0A9D4PVD2"/>
<feature type="compositionally biased region" description="Basic and acidic residues" evidence="14">
    <location>
        <begin position="259"/>
        <end position="270"/>
    </location>
</feature>